<dbReference type="Proteomes" id="UP000198833">
    <property type="component" value="Unassembled WGS sequence"/>
</dbReference>
<keyword evidence="2" id="KW-0229">DNA integration</keyword>
<evidence type="ECO:0000256" key="5">
    <source>
        <dbReference type="PROSITE-ProRule" id="PRU01248"/>
    </source>
</evidence>
<accession>A0A1H9BWF0</accession>
<evidence type="ECO:0000256" key="4">
    <source>
        <dbReference type="ARBA" id="ARBA00023172"/>
    </source>
</evidence>
<comment type="similarity">
    <text evidence="1">Belongs to the 'phage' integrase family.</text>
</comment>
<gene>
    <name evidence="8" type="ORF">SAMN04488558_103129</name>
</gene>
<dbReference type="Pfam" id="PF00589">
    <property type="entry name" value="Phage_integrase"/>
    <property type="match status" value="1"/>
</dbReference>
<dbReference type="Pfam" id="PF14659">
    <property type="entry name" value="Phage_int_SAM_3"/>
    <property type="match status" value="1"/>
</dbReference>
<dbReference type="CDD" id="cd01189">
    <property type="entry name" value="INT_ICEBs1_C_like"/>
    <property type="match status" value="1"/>
</dbReference>
<dbReference type="AlphaFoldDB" id="A0A1H9BWF0"/>
<reference evidence="8 9" key="1">
    <citation type="submission" date="2016-10" db="EMBL/GenBank/DDBJ databases">
        <authorList>
            <person name="de Groot N.N."/>
        </authorList>
    </citation>
    <scope>NUCLEOTIDE SEQUENCE [LARGE SCALE GENOMIC DNA]</scope>
    <source>
        <strain evidence="8 9">DSM 15695</strain>
    </source>
</reference>
<dbReference type="InterPro" id="IPR002104">
    <property type="entry name" value="Integrase_catalytic"/>
</dbReference>
<keyword evidence="9" id="KW-1185">Reference proteome</keyword>
<dbReference type="Gene3D" id="1.10.443.10">
    <property type="entry name" value="Intergrase catalytic core"/>
    <property type="match status" value="1"/>
</dbReference>
<feature type="domain" description="Core-binding (CB)" evidence="7">
    <location>
        <begin position="63"/>
        <end position="145"/>
    </location>
</feature>
<dbReference type="InterPro" id="IPR010998">
    <property type="entry name" value="Integrase_recombinase_N"/>
</dbReference>
<dbReference type="PROSITE" id="PS51898">
    <property type="entry name" value="TYR_RECOMBINASE"/>
    <property type="match status" value="1"/>
</dbReference>
<dbReference type="SUPFAM" id="SSF56349">
    <property type="entry name" value="DNA breaking-rejoining enzymes"/>
    <property type="match status" value="1"/>
</dbReference>
<dbReference type="PANTHER" id="PTHR30349">
    <property type="entry name" value="PHAGE INTEGRASE-RELATED"/>
    <property type="match status" value="1"/>
</dbReference>
<dbReference type="InterPro" id="IPR028259">
    <property type="entry name" value="AP2-like_int_N"/>
</dbReference>
<feature type="domain" description="Tyr recombinase" evidence="6">
    <location>
        <begin position="169"/>
        <end position="362"/>
    </location>
</feature>
<dbReference type="STRING" id="89093.SAMN04488558_103129"/>
<dbReference type="Pfam" id="PF14657">
    <property type="entry name" value="Arm-DNA-bind_4"/>
    <property type="match status" value="1"/>
</dbReference>
<evidence type="ECO:0000313" key="8">
    <source>
        <dbReference type="EMBL" id="SEP93316.1"/>
    </source>
</evidence>
<evidence type="ECO:0000256" key="2">
    <source>
        <dbReference type="ARBA" id="ARBA00022908"/>
    </source>
</evidence>
<dbReference type="InterPro" id="IPR013762">
    <property type="entry name" value="Integrase-like_cat_sf"/>
</dbReference>
<dbReference type="InterPro" id="IPR004107">
    <property type="entry name" value="Integrase_SAM-like_N"/>
</dbReference>
<evidence type="ECO:0000256" key="1">
    <source>
        <dbReference type="ARBA" id="ARBA00008857"/>
    </source>
</evidence>
<organism evidence="8 9">
    <name type="scientific">Ignavigranum ruoffiae</name>
    <dbReference type="NCBI Taxonomy" id="89093"/>
    <lineage>
        <taxon>Bacteria</taxon>
        <taxon>Bacillati</taxon>
        <taxon>Bacillota</taxon>
        <taxon>Bacilli</taxon>
        <taxon>Lactobacillales</taxon>
        <taxon>Aerococcaceae</taxon>
        <taxon>Ignavigranum</taxon>
    </lineage>
</organism>
<evidence type="ECO:0000313" key="9">
    <source>
        <dbReference type="Proteomes" id="UP000198833"/>
    </source>
</evidence>
<dbReference type="Gene3D" id="1.10.150.130">
    <property type="match status" value="1"/>
</dbReference>
<dbReference type="PROSITE" id="PS51900">
    <property type="entry name" value="CB"/>
    <property type="match status" value="1"/>
</dbReference>
<dbReference type="InterPro" id="IPR011010">
    <property type="entry name" value="DNA_brk_join_enz"/>
</dbReference>
<dbReference type="EMBL" id="FOEN01000003">
    <property type="protein sequence ID" value="SEP93316.1"/>
    <property type="molecule type" value="Genomic_DNA"/>
</dbReference>
<dbReference type="InterPro" id="IPR044068">
    <property type="entry name" value="CB"/>
</dbReference>
<evidence type="ECO:0000259" key="6">
    <source>
        <dbReference type="PROSITE" id="PS51898"/>
    </source>
</evidence>
<name>A0A1H9BWF0_9LACT</name>
<proteinExistence type="inferred from homology"/>
<dbReference type="GO" id="GO:0006310">
    <property type="term" value="P:DNA recombination"/>
    <property type="evidence" value="ECO:0007669"/>
    <property type="project" value="UniProtKB-KW"/>
</dbReference>
<keyword evidence="3 5" id="KW-0238">DNA-binding</keyword>
<dbReference type="RefSeq" id="WP_092570920.1">
    <property type="nucleotide sequence ID" value="NZ_CP096206.2"/>
</dbReference>
<dbReference type="GO" id="GO:0003677">
    <property type="term" value="F:DNA binding"/>
    <property type="evidence" value="ECO:0007669"/>
    <property type="project" value="UniProtKB-UniRule"/>
</dbReference>
<evidence type="ECO:0000256" key="3">
    <source>
        <dbReference type="ARBA" id="ARBA00023125"/>
    </source>
</evidence>
<dbReference type="OrthoDB" id="9803188at2"/>
<dbReference type="GO" id="GO:0015074">
    <property type="term" value="P:DNA integration"/>
    <property type="evidence" value="ECO:0007669"/>
    <property type="project" value="InterPro"/>
</dbReference>
<dbReference type="InterPro" id="IPR050090">
    <property type="entry name" value="Tyrosine_recombinase_XerCD"/>
</dbReference>
<sequence>MSVSKDKKTKKWMCRVSYKDCGKYKQVTRKGFDTKKEALLKESDILLNIENGKDIDDNPREILTLHKYFEHWIYTYKIDRGLSKSTESKYLFTLNLVEDYFGNTPINAITRTMYQDFIDQRGKDRSKDTVEKTHNYIRSCVQDALHDGIIEKDFTYKTLLSYDIKEKTSAEKYWDLNEFEKIIKFVSNELKQTAAIILISALTGLRMGEVFGLSWDDIDFKEKTLSVNRGFDYVKTNRFTDGKTDSSIRTIIINDELILYLKKYKLVYGKDNNCYLFIDKIAKRYQPAISYTAVRKYLERTCKFLGIRNRSPHALRHTHCSVLLAEGIDLSYISQRLGHKTLNETIRTYSHIIKEKAQKEDTKVIDVLENISN</sequence>
<evidence type="ECO:0000259" key="7">
    <source>
        <dbReference type="PROSITE" id="PS51900"/>
    </source>
</evidence>
<keyword evidence="4" id="KW-0233">DNA recombination</keyword>
<protein>
    <submittedName>
        <fullName evidence="8">Site-specific recombinase XerD</fullName>
    </submittedName>
</protein>
<dbReference type="PANTHER" id="PTHR30349:SF64">
    <property type="entry name" value="PROPHAGE INTEGRASE INTD-RELATED"/>
    <property type="match status" value="1"/>
</dbReference>